<keyword evidence="2" id="KW-0378">Hydrolase</keyword>
<dbReference type="PANTHER" id="PTHR43782">
    <property type="entry name" value="ARGINASE"/>
    <property type="match status" value="1"/>
</dbReference>
<dbReference type="STRING" id="2010991.A0A3M2SM35"/>
<keyword evidence="3" id="KW-0464">Manganese</keyword>
<evidence type="ECO:0000256" key="2">
    <source>
        <dbReference type="ARBA" id="ARBA00022801"/>
    </source>
</evidence>
<proteinExistence type="inferred from homology"/>
<dbReference type="EMBL" id="NKUJ01000017">
    <property type="protein sequence ID" value="RMJ18639.1"/>
    <property type="molecule type" value="Genomic_DNA"/>
</dbReference>
<dbReference type="GO" id="GO:0005737">
    <property type="term" value="C:cytoplasm"/>
    <property type="evidence" value="ECO:0007669"/>
    <property type="project" value="TreeGrafter"/>
</dbReference>
<keyword evidence="6" id="KW-1185">Reference proteome</keyword>
<evidence type="ECO:0000313" key="6">
    <source>
        <dbReference type="Proteomes" id="UP000277212"/>
    </source>
</evidence>
<accession>A0A3M2SM35</accession>
<dbReference type="Proteomes" id="UP000277212">
    <property type="component" value="Unassembled WGS sequence"/>
</dbReference>
<reference evidence="5 6" key="1">
    <citation type="submission" date="2017-06" db="EMBL/GenBank/DDBJ databases">
        <title>Comparative genomic analysis of Ambrosia Fusariam Clade fungi.</title>
        <authorList>
            <person name="Stajich J.E."/>
            <person name="Carrillo J."/>
            <person name="Kijimoto T."/>
            <person name="Eskalen A."/>
            <person name="O'Donnell K."/>
            <person name="Kasson M."/>
        </authorList>
    </citation>
    <scope>NUCLEOTIDE SEQUENCE [LARGE SCALE GENOMIC DNA]</scope>
    <source>
        <strain evidence="5">UCR3666</strain>
    </source>
</reference>
<dbReference type="AlphaFoldDB" id="A0A3M2SM35"/>
<dbReference type="PANTHER" id="PTHR43782:SF3">
    <property type="entry name" value="ARGINASE"/>
    <property type="match status" value="1"/>
</dbReference>
<keyword evidence="1" id="KW-0479">Metal-binding</keyword>
<dbReference type="PROSITE" id="PS51409">
    <property type="entry name" value="ARGINASE_2"/>
    <property type="match status" value="1"/>
</dbReference>
<evidence type="ECO:0000256" key="1">
    <source>
        <dbReference type="ARBA" id="ARBA00022723"/>
    </source>
</evidence>
<sequence>MAASSSISITYVPADCGSIIPGKSKAPQAFQDVGIVAKLRDAGLQSVSEHHALESPARFSVTSFPPGGVRNEPLNIAVCQQVRRAISQNLGSSTSKAPFQLILGGECCMLPAILSAFWEHASSQSPPKRVGLIYIDADTDLASPIDPNTTGTFAGMNMTHLIRARGALNSMKQFLQPSQEPVCNSSNMVLFGTNMSISGNKPEHFAYLFDNNYKVVSSASVACDPEYRAKEALEYLNDNVDVIMVHLDVDAIDPQMFPLANVPNFTGVKFEQMMRALRVFLSSEKVGGLTIAEVNPDHDPGLEMVERLTQEVVGMLAARNERG</sequence>
<dbReference type="Pfam" id="PF00491">
    <property type="entry name" value="Arginase"/>
    <property type="match status" value="1"/>
</dbReference>
<dbReference type="SUPFAM" id="SSF52768">
    <property type="entry name" value="Arginase/deacetylase"/>
    <property type="match status" value="1"/>
</dbReference>
<comment type="caution">
    <text evidence="5">The sequence shown here is derived from an EMBL/GenBank/DDBJ whole genome shotgun (WGS) entry which is preliminary data.</text>
</comment>
<dbReference type="InterPro" id="IPR006035">
    <property type="entry name" value="Ureohydrolase"/>
</dbReference>
<dbReference type="OrthoDB" id="9992747at2759"/>
<gene>
    <name evidence="5" type="ORF">CDV36_001765</name>
</gene>
<dbReference type="GO" id="GO:0004053">
    <property type="term" value="F:arginase activity"/>
    <property type="evidence" value="ECO:0007669"/>
    <property type="project" value="TreeGrafter"/>
</dbReference>
<name>A0A3M2SM35_9HYPO</name>
<organism evidence="5 6">
    <name type="scientific">Fusarium kuroshium</name>
    <dbReference type="NCBI Taxonomy" id="2010991"/>
    <lineage>
        <taxon>Eukaryota</taxon>
        <taxon>Fungi</taxon>
        <taxon>Dikarya</taxon>
        <taxon>Ascomycota</taxon>
        <taxon>Pezizomycotina</taxon>
        <taxon>Sordariomycetes</taxon>
        <taxon>Hypocreomycetidae</taxon>
        <taxon>Hypocreales</taxon>
        <taxon>Nectriaceae</taxon>
        <taxon>Fusarium</taxon>
        <taxon>Fusarium solani species complex</taxon>
    </lineage>
</organism>
<comment type="similarity">
    <text evidence="4">Belongs to the arginase family.</text>
</comment>
<protein>
    <recommendedName>
        <fullName evidence="7">Arginase</fullName>
    </recommendedName>
</protein>
<evidence type="ECO:0008006" key="7">
    <source>
        <dbReference type="Google" id="ProtNLM"/>
    </source>
</evidence>
<evidence type="ECO:0000256" key="4">
    <source>
        <dbReference type="PROSITE-ProRule" id="PRU00742"/>
    </source>
</evidence>
<dbReference type="GO" id="GO:0030145">
    <property type="term" value="F:manganese ion binding"/>
    <property type="evidence" value="ECO:0007669"/>
    <property type="project" value="TreeGrafter"/>
</dbReference>
<evidence type="ECO:0000313" key="5">
    <source>
        <dbReference type="EMBL" id="RMJ18639.1"/>
    </source>
</evidence>
<evidence type="ECO:0000256" key="3">
    <source>
        <dbReference type="ARBA" id="ARBA00023211"/>
    </source>
</evidence>
<dbReference type="Gene3D" id="3.40.800.10">
    <property type="entry name" value="Ureohydrolase domain"/>
    <property type="match status" value="1"/>
</dbReference>
<dbReference type="InterPro" id="IPR023696">
    <property type="entry name" value="Ureohydrolase_dom_sf"/>
</dbReference>